<dbReference type="AlphaFoldDB" id="A1SV78"/>
<sequence length="283" mass="32423">MSIIKEEINSCSHNLIGYKTERLTVLEYAGCEVVTNKKTGKKSRRHQWKCVCTCGHTTIKSTSSLVYHKVKSCGCQKSEVTAARNKTHGMVGTPEYQSWRGMKERCSNPKGIHWNIYGGKGIKICDRWVGDFLAFYEDMGQRPEGMSLDRIDSNGNYCPENCRWADANTQAFNTCRTIQITFEGETLSLYRMAEKYGQGEATVRYRLNQGWSIKEALLLPVGDQRIYNKHSKRLEYDGQFLTVKEHAERYGLNIVTVRTRIGRGYSLERVFAPAMKRKKKTLS</sequence>
<dbReference type="eggNOG" id="ENOG5032T0J">
    <property type="taxonomic scope" value="Bacteria"/>
</dbReference>
<dbReference type="KEGG" id="pin:Ping_1595"/>
<organism evidence="1 2">
    <name type="scientific">Psychromonas ingrahamii (strain DSM 17664 / CCUG 51855 / 37)</name>
    <dbReference type="NCBI Taxonomy" id="357804"/>
    <lineage>
        <taxon>Bacteria</taxon>
        <taxon>Pseudomonadati</taxon>
        <taxon>Pseudomonadota</taxon>
        <taxon>Gammaproteobacteria</taxon>
        <taxon>Alteromonadales</taxon>
        <taxon>Psychromonadaceae</taxon>
        <taxon>Psychromonas</taxon>
    </lineage>
</organism>
<protein>
    <submittedName>
        <fullName evidence="1">Uncharacterized protein</fullName>
    </submittedName>
</protein>
<dbReference type="RefSeq" id="WP_011769953.1">
    <property type="nucleotide sequence ID" value="NC_008709.1"/>
</dbReference>
<evidence type="ECO:0000313" key="2">
    <source>
        <dbReference type="Proteomes" id="UP000000639"/>
    </source>
</evidence>
<proteinExistence type="predicted"/>
<dbReference type="EMBL" id="CP000510">
    <property type="protein sequence ID" value="ABM03393.1"/>
    <property type="molecule type" value="Genomic_DNA"/>
</dbReference>
<reference evidence="1 2" key="1">
    <citation type="submission" date="2007-01" db="EMBL/GenBank/DDBJ databases">
        <title>Complete sequence of Psychromonas ingrahamii 37.</title>
        <authorList>
            <consortium name="US DOE Joint Genome Institute"/>
            <person name="Copeland A."/>
            <person name="Lucas S."/>
            <person name="Lapidus A."/>
            <person name="Barry K."/>
            <person name="Detter J.C."/>
            <person name="Glavina del Rio T."/>
            <person name="Hammon N."/>
            <person name="Israni S."/>
            <person name="Dalin E."/>
            <person name="Tice H."/>
            <person name="Pitluck S."/>
            <person name="Thompson L.S."/>
            <person name="Brettin T."/>
            <person name="Bruce D."/>
            <person name="Han C."/>
            <person name="Tapia R."/>
            <person name="Schmutz J."/>
            <person name="Larimer F."/>
            <person name="Land M."/>
            <person name="Hauser L."/>
            <person name="Kyrpides N."/>
            <person name="Ivanova N."/>
            <person name="Staley J."/>
            <person name="Richardson P."/>
        </authorList>
    </citation>
    <scope>NUCLEOTIDE SEQUENCE [LARGE SCALE GENOMIC DNA]</scope>
    <source>
        <strain evidence="1 2">37</strain>
    </source>
</reference>
<keyword evidence="2" id="KW-1185">Reference proteome</keyword>
<name>A1SV78_PSYIN</name>
<dbReference type="OrthoDB" id="552713at2"/>
<evidence type="ECO:0000313" key="1">
    <source>
        <dbReference type="EMBL" id="ABM03393.1"/>
    </source>
</evidence>
<dbReference type="Proteomes" id="UP000000639">
    <property type="component" value="Chromosome"/>
</dbReference>
<gene>
    <name evidence="1" type="ordered locus">Ping_1595</name>
</gene>
<dbReference type="HOGENOM" id="CLU_074053_1_0_6"/>
<dbReference type="STRING" id="357804.Ping_1595"/>
<accession>A1SV78</accession>